<dbReference type="Proteomes" id="UP000655868">
    <property type="component" value="Unassembled WGS sequence"/>
</dbReference>
<accession>A0A934NXE1</accession>
<keyword evidence="1" id="KW-0472">Membrane</keyword>
<sequence>MRRLVGHLRNAMNIAEPTGPQRPMPPEVSEAMNTLLGYGSWLGGVFLVGALIGAGGLIWYAIAQGSSHPGSRKIWIIVVGAAVFGSAAGLADLTLGQ</sequence>
<dbReference type="RefSeq" id="WP_199708606.1">
    <property type="nucleotide sequence ID" value="NZ_JAEMNV010000017.1"/>
</dbReference>
<comment type="caution">
    <text evidence="2">The sequence shown here is derived from an EMBL/GenBank/DDBJ whole genome shotgun (WGS) entry which is preliminary data.</text>
</comment>
<protein>
    <submittedName>
        <fullName evidence="2">Uncharacterized protein</fullName>
    </submittedName>
</protein>
<name>A0A934NXE1_9NOCA</name>
<dbReference type="EMBL" id="JAEMNV010000017">
    <property type="protein sequence ID" value="MBJ8342905.1"/>
    <property type="molecule type" value="Genomic_DNA"/>
</dbReference>
<feature type="transmembrane region" description="Helical" evidence="1">
    <location>
        <begin position="74"/>
        <end position="91"/>
    </location>
</feature>
<keyword evidence="1" id="KW-1133">Transmembrane helix</keyword>
<dbReference type="AlphaFoldDB" id="A0A934NXE1"/>
<evidence type="ECO:0000313" key="3">
    <source>
        <dbReference type="Proteomes" id="UP000655868"/>
    </source>
</evidence>
<evidence type="ECO:0000256" key="1">
    <source>
        <dbReference type="SAM" id="Phobius"/>
    </source>
</evidence>
<reference evidence="2" key="1">
    <citation type="submission" date="2020-12" db="EMBL/GenBank/DDBJ databases">
        <title>Antrihabitans popcorni sp. nov. and Antrihabitans auranticaus sp. nov., isolated from a larva cave.</title>
        <authorList>
            <person name="Lee S.D."/>
            <person name="Kim I.S."/>
        </authorList>
    </citation>
    <scope>NUCLEOTIDE SEQUENCE</scope>
    <source>
        <strain evidence="2">YC3-6</strain>
    </source>
</reference>
<keyword evidence="3" id="KW-1185">Reference proteome</keyword>
<evidence type="ECO:0000313" key="2">
    <source>
        <dbReference type="EMBL" id="MBJ8342905.1"/>
    </source>
</evidence>
<proteinExistence type="predicted"/>
<gene>
    <name evidence="2" type="ORF">JGU71_28845</name>
</gene>
<feature type="transmembrane region" description="Helical" evidence="1">
    <location>
        <begin position="41"/>
        <end position="62"/>
    </location>
</feature>
<keyword evidence="1" id="KW-0812">Transmembrane</keyword>
<organism evidence="2 3">
    <name type="scientific">Antrihabitans stalagmiti</name>
    <dbReference type="NCBI Taxonomy" id="2799499"/>
    <lineage>
        <taxon>Bacteria</taxon>
        <taxon>Bacillati</taxon>
        <taxon>Actinomycetota</taxon>
        <taxon>Actinomycetes</taxon>
        <taxon>Mycobacteriales</taxon>
        <taxon>Nocardiaceae</taxon>
        <taxon>Antrihabitans</taxon>
    </lineage>
</organism>